<evidence type="ECO:0000313" key="5">
    <source>
        <dbReference type="Proteomes" id="UP001149607"/>
    </source>
</evidence>
<evidence type="ECO:0000256" key="2">
    <source>
        <dbReference type="SAM" id="MobiDB-lite"/>
    </source>
</evidence>
<accession>A0A9X4IDV6</accession>
<proteinExistence type="predicted"/>
<dbReference type="EMBL" id="CP146598">
    <property type="protein sequence ID" value="WWY02687.1"/>
    <property type="molecule type" value="Genomic_DNA"/>
</dbReference>
<protein>
    <submittedName>
        <fullName evidence="3">Uncharacterized protein</fullName>
    </submittedName>
</protein>
<organism evidence="3">
    <name type="scientific">Neisseria leonii</name>
    <dbReference type="NCBI Taxonomy" id="2995413"/>
    <lineage>
        <taxon>Bacteria</taxon>
        <taxon>Pseudomonadati</taxon>
        <taxon>Pseudomonadota</taxon>
        <taxon>Betaproteobacteria</taxon>
        <taxon>Neisseriales</taxon>
        <taxon>Neisseriaceae</taxon>
        <taxon>Neisseria</taxon>
    </lineage>
</organism>
<name>A0A9X4IDV6_9NEIS</name>
<evidence type="ECO:0000256" key="1">
    <source>
        <dbReference type="SAM" id="Coils"/>
    </source>
</evidence>
<sequence length="138" mass="15564">MYPQDTNIQQDSGSSSFDAQVQGVAQPDTAALDRLEKGIVRLTEKLAELQQQCRRLQDEKEEAELAGLILKDEMAENEQRYSQTINELNEALKVQVSQLRGDMQKRLDDLAAENARYRRALENGADGIERLLADWDGA</sequence>
<reference evidence="3" key="1">
    <citation type="submission" date="2022-10" db="EMBL/GenBank/DDBJ databases">
        <authorList>
            <person name="Boutroux M."/>
        </authorList>
    </citation>
    <scope>NUCLEOTIDE SEQUENCE</scope>
    <source>
        <strain evidence="3">51.81</strain>
    </source>
</reference>
<evidence type="ECO:0000313" key="3">
    <source>
        <dbReference type="EMBL" id="MDD9327523.1"/>
    </source>
</evidence>
<feature type="region of interest" description="Disordered" evidence="2">
    <location>
        <begin position="1"/>
        <end position="22"/>
    </location>
</feature>
<evidence type="ECO:0000313" key="4">
    <source>
        <dbReference type="EMBL" id="WWY02687.1"/>
    </source>
</evidence>
<reference evidence="4" key="2">
    <citation type="submission" date="2024-02" db="EMBL/GenBank/DDBJ databases">
        <title>Neisseria leonii sp. nov.</title>
        <authorList>
            <person name="Boutroux M."/>
            <person name="Favre-Rochex S."/>
            <person name="Gorgette O."/>
            <person name="Touak G."/>
            <person name="Muhle E."/>
            <person name="Chesneau O."/>
            <person name="Clermont D."/>
            <person name="Rahi P."/>
        </authorList>
    </citation>
    <scope>NUCLEOTIDE SEQUENCE</scope>
    <source>
        <strain evidence="4">51.81</strain>
    </source>
</reference>
<dbReference type="EMBL" id="JAPQFL010000002">
    <property type="protein sequence ID" value="MDD9327523.1"/>
    <property type="molecule type" value="Genomic_DNA"/>
</dbReference>
<gene>
    <name evidence="3" type="ORF">ORY91_000928</name>
    <name evidence="4" type="ORF">V9W64_08260</name>
</gene>
<feature type="coiled-coil region" evidence="1">
    <location>
        <begin position="32"/>
        <end position="120"/>
    </location>
</feature>
<dbReference type="RefSeq" id="WP_274584773.1">
    <property type="nucleotide sequence ID" value="NZ_CP145811.1"/>
</dbReference>
<keyword evidence="1" id="KW-0175">Coiled coil</keyword>
<dbReference type="AlphaFoldDB" id="A0A9X4IDV6"/>
<keyword evidence="5" id="KW-1185">Reference proteome</keyword>
<feature type="compositionally biased region" description="Polar residues" evidence="2">
    <location>
        <begin position="1"/>
        <end position="19"/>
    </location>
</feature>
<dbReference type="Proteomes" id="UP001149607">
    <property type="component" value="Chromosome"/>
</dbReference>